<feature type="compositionally biased region" description="Basic and acidic residues" evidence="1">
    <location>
        <begin position="72"/>
        <end position="85"/>
    </location>
</feature>
<keyword evidence="3" id="KW-1185">Reference proteome</keyword>
<reference evidence="2" key="2">
    <citation type="submission" date="2018-05" db="EMBL/GenBank/DDBJ databases">
        <title>OpunRS2 (Oryza punctata Reference Sequence Version 2).</title>
        <authorList>
            <person name="Zhang J."/>
            <person name="Kudrna D."/>
            <person name="Lee S."/>
            <person name="Talag J."/>
            <person name="Welchert J."/>
            <person name="Wing R.A."/>
        </authorList>
    </citation>
    <scope>NUCLEOTIDE SEQUENCE [LARGE SCALE GENOMIC DNA]</scope>
</reference>
<evidence type="ECO:0000256" key="1">
    <source>
        <dbReference type="SAM" id="MobiDB-lite"/>
    </source>
</evidence>
<dbReference type="Proteomes" id="UP000026962">
    <property type="component" value="Chromosome 5"/>
</dbReference>
<proteinExistence type="predicted"/>
<feature type="region of interest" description="Disordered" evidence="1">
    <location>
        <begin position="1"/>
        <end position="22"/>
    </location>
</feature>
<dbReference type="Gramene" id="OPUNC05G19650.1">
    <property type="protein sequence ID" value="OPUNC05G19650.1"/>
    <property type="gene ID" value="OPUNC05G19650"/>
</dbReference>
<name>A0A0E0L4E8_ORYPU</name>
<feature type="region of interest" description="Disordered" evidence="1">
    <location>
        <begin position="68"/>
        <end position="91"/>
    </location>
</feature>
<dbReference type="HOGENOM" id="CLU_1605360_0_0_1"/>
<feature type="region of interest" description="Disordered" evidence="1">
    <location>
        <begin position="139"/>
        <end position="166"/>
    </location>
</feature>
<dbReference type="STRING" id="4537.A0A0E0L4E8"/>
<sequence length="166" mass="18481">MGKTPKGGLLHHAGDNLRPEPGTAVERAVVPLLPNGPSTKGHNRIEPTTTLPWDFETARAVPFVEGNLTDGEAMRKTEAREDDPPQLKGFGKPAMYMAWKKNQQDNIGTTRALAFSKQEQVYRVWRRSRLTKIDGVCRKPEAPAQGRRPYPTYGQGKVQELGYDGQ</sequence>
<evidence type="ECO:0000313" key="3">
    <source>
        <dbReference type="Proteomes" id="UP000026962"/>
    </source>
</evidence>
<organism evidence="2">
    <name type="scientific">Oryza punctata</name>
    <name type="common">Red rice</name>
    <dbReference type="NCBI Taxonomy" id="4537"/>
    <lineage>
        <taxon>Eukaryota</taxon>
        <taxon>Viridiplantae</taxon>
        <taxon>Streptophyta</taxon>
        <taxon>Embryophyta</taxon>
        <taxon>Tracheophyta</taxon>
        <taxon>Spermatophyta</taxon>
        <taxon>Magnoliopsida</taxon>
        <taxon>Liliopsida</taxon>
        <taxon>Poales</taxon>
        <taxon>Poaceae</taxon>
        <taxon>BOP clade</taxon>
        <taxon>Oryzoideae</taxon>
        <taxon>Oryzeae</taxon>
        <taxon>Oryzinae</taxon>
        <taxon>Oryza</taxon>
    </lineage>
</organism>
<protein>
    <submittedName>
        <fullName evidence="2">Uncharacterized protein</fullName>
    </submittedName>
</protein>
<reference evidence="2" key="1">
    <citation type="submission" date="2015-04" db="UniProtKB">
        <authorList>
            <consortium name="EnsemblPlants"/>
        </authorList>
    </citation>
    <scope>IDENTIFICATION</scope>
</reference>
<accession>A0A0E0L4E8</accession>
<dbReference type="AlphaFoldDB" id="A0A0E0L4E8"/>
<evidence type="ECO:0000313" key="2">
    <source>
        <dbReference type="EnsemblPlants" id="OPUNC05G19650.1"/>
    </source>
</evidence>
<dbReference type="EnsemblPlants" id="OPUNC05G19650.1">
    <property type="protein sequence ID" value="OPUNC05G19650.1"/>
    <property type="gene ID" value="OPUNC05G19650"/>
</dbReference>